<gene>
    <name evidence="7" type="ORF">THASP1DRAFT_34709</name>
</gene>
<reference evidence="8" key="1">
    <citation type="journal article" date="2018" name="Nat. Microbiol.">
        <title>Leveraging single-cell genomics to expand the fungal tree of life.</title>
        <authorList>
            <person name="Ahrendt S.R."/>
            <person name="Quandt C.A."/>
            <person name="Ciobanu D."/>
            <person name="Clum A."/>
            <person name="Salamov A."/>
            <person name="Andreopoulos B."/>
            <person name="Cheng J.F."/>
            <person name="Woyke T."/>
            <person name="Pelin A."/>
            <person name="Henrissat B."/>
            <person name="Reynolds N.K."/>
            <person name="Benny G.L."/>
            <person name="Smith M.E."/>
            <person name="James T.Y."/>
            <person name="Grigoriev I.V."/>
        </authorList>
    </citation>
    <scope>NUCLEOTIDE SEQUENCE [LARGE SCALE GENOMIC DNA]</scope>
    <source>
        <strain evidence="8">RSA 1356</strain>
    </source>
</reference>
<feature type="domain" description="AMP-binding enzyme C-terminal" evidence="6">
    <location>
        <begin position="424"/>
        <end position="506"/>
    </location>
</feature>
<dbReference type="InterPro" id="IPR045310">
    <property type="entry name" value="Pcs60-like"/>
</dbReference>
<dbReference type="GO" id="GO:0005524">
    <property type="term" value="F:ATP binding"/>
    <property type="evidence" value="ECO:0007669"/>
    <property type="project" value="UniProtKB-KW"/>
</dbReference>
<dbReference type="GO" id="GO:0031956">
    <property type="term" value="F:medium-chain fatty acid-CoA ligase activity"/>
    <property type="evidence" value="ECO:0007669"/>
    <property type="project" value="TreeGrafter"/>
</dbReference>
<organism evidence="7 8">
    <name type="scientific">Thamnocephalis sphaerospora</name>
    <dbReference type="NCBI Taxonomy" id="78915"/>
    <lineage>
        <taxon>Eukaryota</taxon>
        <taxon>Fungi</taxon>
        <taxon>Fungi incertae sedis</taxon>
        <taxon>Zoopagomycota</taxon>
        <taxon>Zoopagomycotina</taxon>
        <taxon>Zoopagomycetes</taxon>
        <taxon>Zoopagales</taxon>
        <taxon>Sigmoideomycetaceae</taxon>
        <taxon>Thamnocephalis</taxon>
    </lineage>
</organism>
<dbReference type="InterPro" id="IPR025110">
    <property type="entry name" value="AMP-bd_C"/>
</dbReference>
<dbReference type="InterPro" id="IPR020845">
    <property type="entry name" value="AMP-binding_CS"/>
</dbReference>
<evidence type="ECO:0000256" key="2">
    <source>
        <dbReference type="ARBA" id="ARBA00022598"/>
    </source>
</evidence>
<dbReference type="OrthoDB" id="3633556at2759"/>
<dbReference type="EMBL" id="KZ992615">
    <property type="protein sequence ID" value="RKP08306.1"/>
    <property type="molecule type" value="Genomic_DNA"/>
</dbReference>
<dbReference type="InterPro" id="IPR000873">
    <property type="entry name" value="AMP-dep_synth/lig_dom"/>
</dbReference>
<dbReference type="CDD" id="cd05926">
    <property type="entry name" value="FACL_fum10p_like"/>
    <property type="match status" value="1"/>
</dbReference>
<comment type="similarity">
    <text evidence="1">Belongs to the ATP-dependent AMP-binding enzyme family.</text>
</comment>
<name>A0A4P9XQI9_9FUNG</name>
<accession>A0A4P9XQI9</accession>
<evidence type="ECO:0000259" key="6">
    <source>
        <dbReference type="Pfam" id="PF13193"/>
    </source>
</evidence>
<dbReference type="Gene3D" id="3.30.300.30">
    <property type="match status" value="1"/>
</dbReference>
<evidence type="ECO:0000256" key="4">
    <source>
        <dbReference type="ARBA" id="ARBA00022840"/>
    </source>
</evidence>
<evidence type="ECO:0000256" key="3">
    <source>
        <dbReference type="ARBA" id="ARBA00022741"/>
    </source>
</evidence>
<evidence type="ECO:0000313" key="8">
    <source>
        <dbReference type="Proteomes" id="UP000271241"/>
    </source>
</evidence>
<sequence>MTAAPTLLDVFHRSDASHDWACTPAIHVPGPPTSVTLSYVQLHRQCARLASQLQHGLQLERGAVVTLVLPNGPLFVASFLACAGLGWIAAPLNHAYNAEEVRFYVEDTRSSVVIVPAGWSAEGRPAVQAARALGCRVLELAPIAAEDKGDGATLDTGAIWQAQPDDVALVLHTSGTTGRPKCVPLTHRNIRTTMDNVVRTYQLTRSDCTLIVMPLFHVHGLIASLLSTLQSGGACAVPPRFSASAFWPHVQAFNVTWYSAVPTIHSILLRHTLPDPLPKLRFIRSASSSLAPHTLKQLEEALQAPVLEAYAMTEAAHQMCSNPLPPAVHKPGTVGPAQGVELTVRDEQGREVAVGEQGEVCVRGANVTAGYRDNPTANRDAFFPDGHWFRTGDRGKLDADGYLSLTGRIKELINRGGEKISPIEVDAALLSCAGVKDAVSFAAPDELYGEVVHCAVVSDYVSDETDSGAAAEVERIRAHCAEKLSAFKVPARVYLMRDIPKTATGKVQRRLVAAKVGTQA</sequence>
<feature type="domain" description="AMP-dependent synthetase/ligase" evidence="5">
    <location>
        <begin position="34"/>
        <end position="371"/>
    </location>
</feature>
<dbReference type="PANTHER" id="PTHR43201">
    <property type="entry name" value="ACYL-COA SYNTHETASE"/>
    <property type="match status" value="1"/>
</dbReference>
<dbReference type="Gene3D" id="3.40.50.12780">
    <property type="entry name" value="N-terminal domain of ligase-like"/>
    <property type="match status" value="1"/>
</dbReference>
<dbReference type="Pfam" id="PF00501">
    <property type="entry name" value="AMP-binding"/>
    <property type="match status" value="1"/>
</dbReference>
<keyword evidence="4" id="KW-0067">ATP-binding</keyword>
<dbReference type="SUPFAM" id="SSF56801">
    <property type="entry name" value="Acetyl-CoA synthetase-like"/>
    <property type="match status" value="1"/>
</dbReference>
<dbReference type="GO" id="GO:0006631">
    <property type="term" value="P:fatty acid metabolic process"/>
    <property type="evidence" value="ECO:0007669"/>
    <property type="project" value="TreeGrafter"/>
</dbReference>
<dbReference type="InterPro" id="IPR042099">
    <property type="entry name" value="ANL_N_sf"/>
</dbReference>
<dbReference type="PROSITE" id="PS00455">
    <property type="entry name" value="AMP_BINDING"/>
    <property type="match status" value="1"/>
</dbReference>
<evidence type="ECO:0000259" key="5">
    <source>
        <dbReference type="Pfam" id="PF00501"/>
    </source>
</evidence>
<dbReference type="InterPro" id="IPR045851">
    <property type="entry name" value="AMP-bd_C_sf"/>
</dbReference>
<dbReference type="PANTHER" id="PTHR43201:SF5">
    <property type="entry name" value="MEDIUM-CHAIN ACYL-COA LIGASE ACSF2, MITOCHONDRIAL"/>
    <property type="match status" value="1"/>
</dbReference>
<evidence type="ECO:0008006" key="9">
    <source>
        <dbReference type="Google" id="ProtNLM"/>
    </source>
</evidence>
<evidence type="ECO:0000256" key="1">
    <source>
        <dbReference type="ARBA" id="ARBA00006432"/>
    </source>
</evidence>
<proteinExistence type="inferred from homology"/>
<dbReference type="AlphaFoldDB" id="A0A4P9XQI9"/>
<dbReference type="Pfam" id="PF13193">
    <property type="entry name" value="AMP-binding_C"/>
    <property type="match status" value="1"/>
</dbReference>
<dbReference type="STRING" id="78915.A0A4P9XQI9"/>
<dbReference type="Proteomes" id="UP000271241">
    <property type="component" value="Unassembled WGS sequence"/>
</dbReference>
<keyword evidence="3" id="KW-0547">Nucleotide-binding</keyword>
<keyword evidence="2" id="KW-0436">Ligase</keyword>
<keyword evidence="8" id="KW-1185">Reference proteome</keyword>
<protein>
    <recommendedName>
        <fullName evidence="9">Peroxisomal-coenzyme A synthetase</fullName>
    </recommendedName>
</protein>
<evidence type="ECO:0000313" key="7">
    <source>
        <dbReference type="EMBL" id="RKP08306.1"/>
    </source>
</evidence>